<keyword evidence="4" id="KW-1185">Reference proteome</keyword>
<proteinExistence type="predicted"/>
<feature type="signal peptide" evidence="2">
    <location>
        <begin position="1"/>
        <end position="19"/>
    </location>
</feature>
<accession>A0A1J1GK81</accession>
<reference evidence="3 4" key="1">
    <citation type="submission" date="2015-04" db="EMBL/GenBank/DDBJ databases">
        <authorList>
            <consortium name="Pathogen Informatics"/>
        </authorList>
    </citation>
    <scope>NUCLEOTIDE SEQUENCE [LARGE SCALE GENOMIC DNA]</scope>
    <source>
        <strain evidence="3 4">SGS1</strain>
    </source>
</reference>
<dbReference type="KEGG" id="prel:PRELSG_0026200"/>
<evidence type="ECO:0000313" key="3">
    <source>
        <dbReference type="EMBL" id="CRG84714.1"/>
    </source>
</evidence>
<evidence type="ECO:0008006" key="5">
    <source>
        <dbReference type="Google" id="ProtNLM"/>
    </source>
</evidence>
<keyword evidence="2" id="KW-0732">Signal</keyword>
<dbReference type="VEuPathDB" id="PlasmoDB:PRELSG_0026200"/>
<gene>
    <name evidence="3" type="ORF">PRELSG_0026200</name>
</gene>
<dbReference type="RefSeq" id="XP_028531151.1">
    <property type="nucleotide sequence ID" value="XM_028675545.1"/>
</dbReference>
<sequence>MNFIFLFFIYLILINASSSEEWQNNESKNTLEGPYSITYFKDNSVNKESISGDNYDNDKLHDLEKTYHKMQVVKPFSFLKSEHADDGPSTSGSLKRKLEENNTINPKQKKCKKKEKDNDNKETYEDCLINSSSSLMKNSNGVKNRLLDQSVLSAIFEINLSYLTNNVNPNLQIVYNDLKNKYNLFKDTINEAIGKLQNILKHNLQNIDEKDLLAINYHYTNFFNSGNISLDTIYEFISSFKHELNYELTNKELEGAIKNILEFVNYLNPQFESLKKTIKFILETMGNITYTNIYNIPKIFSHNVNTAIILELLDIMEYYINSIEKSFIKGSKYYNDRVLSKSQNLMHSIRKKIFRPIKAHTKKYLEYSSLLNTSSDKDIIEMKDLFFLLYKNNMKCKENIGYISKYSTNRVIIEAFNNILSAEGNIISETHNKACEIFISNEEIKTKMNEDLSKIQKDQNELNRLILMYENYFELIRVTNIQNKFNLIMETRKSLKRMNTKKSKYSLYRSNKISPRYLPHLLSEVETRKIQLAEIKSYILNGYELAFKKRNILEISYSILNLHKKLNKMSSIVTILRDLHHERAIKTFEDKKSSLDDNFILALYYTNKIMDDCYIK</sequence>
<dbReference type="Proteomes" id="UP000220158">
    <property type="component" value="Unassembled WGS sequence"/>
</dbReference>
<dbReference type="GeneID" id="39734191"/>
<protein>
    <recommendedName>
        <fullName evidence="5">Reticulocyte binding protein</fullName>
    </recommendedName>
</protein>
<dbReference type="OMA" id="HEVSECH"/>
<evidence type="ECO:0000256" key="1">
    <source>
        <dbReference type="SAM" id="MobiDB-lite"/>
    </source>
</evidence>
<organism evidence="3 4">
    <name type="scientific">Plasmodium relictum</name>
    <dbReference type="NCBI Taxonomy" id="85471"/>
    <lineage>
        <taxon>Eukaryota</taxon>
        <taxon>Sar</taxon>
        <taxon>Alveolata</taxon>
        <taxon>Apicomplexa</taxon>
        <taxon>Aconoidasida</taxon>
        <taxon>Haemosporida</taxon>
        <taxon>Plasmodiidae</taxon>
        <taxon>Plasmodium</taxon>
        <taxon>Plasmodium (Haemamoeba)</taxon>
    </lineage>
</organism>
<evidence type="ECO:0000313" key="4">
    <source>
        <dbReference type="Proteomes" id="UP000220158"/>
    </source>
</evidence>
<feature type="chain" id="PRO_5012610877" description="Reticulocyte binding protein" evidence="2">
    <location>
        <begin position="20"/>
        <end position="616"/>
    </location>
</feature>
<name>A0A1J1GK81_PLARL</name>
<dbReference type="AlphaFoldDB" id="A0A1J1GK81"/>
<evidence type="ECO:0000256" key="2">
    <source>
        <dbReference type="SAM" id="SignalP"/>
    </source>
</evidence>
<dbReference type="EMBL" id="CVMU01000223">
    <property type="protein sequence ID" value="CRG84714.1"/>
    <property type="molecule type" value="Genomic_DNA"/>
</dbReference>
<feature type="region of interest" description="Disordered" evidence="1">
    <location>
        <begin position="81"/>
        <end position="117"/>
    </location>
</feature>